<dbReference type="GO" id="GO:0015344">
    <property type="term" value="F:siderophore uptake transmembrane transporter activity"/>
    <property type="evidence" value="ECO:0007669"/>
    <property type="project" value="TreeGrafter"/>
</dbReference>
<dbReference type="EMBL" id="CP071793">
    <property type="protein sequence ID" value="QTD49864.1"/>
    <property type="molecule type" value="Genomic_DNA"/>
</dbReference>
<keyword evidence="4" id="KW-0812">Transmembrane</keyword>
<dbReference type="GO" id="GO:0009279">
    <property type="term" value="C:cell outer membrane"/>
    <property type="evidence" value="ECO:0007669"/>
    <property type="project" value="UniProtKB-SubCell"/>
</dbReference>
<dbReference type="GO" id="GO:0044718">
    <property type="term" value="P:siderophore transmembrane transport"/>
    <property type="evidence" value="ECO:0007669"/>
    <property type="project" value="TreeGrafter"/>
</dbReference>
<comment type="subcellular location">
    <subcellularLocation>
        <location evidence="1">Cell outer membrane</location>
        <topology evidence="1">Multi-pass membrane protein</topology>
    </subcellularLocation>
</comment>
<dbReference type="PANTHER" id="PTHR30069">
    <property type="entry name" value="TONB-DEPENDENT OUTER MEMBRANE RECEPTOR"/>
    <property type="match status" value="1"/>
</dbReference>
<evidence type="ECO:0000256" key="5">
    <source>
        <dbReference type="ARBA" id="ARBA00022729"/>
    </source>
</evidence>
<evidence type="ECO:0000256" key="1">
    <source>
        <dbReference type="ARBA" id="ARBA00004571"/>
    </source>
</evidence>
<dbReference type="AlphaFoldDB" id="A0A8A4TKY4"/>
<dbReference type="Pfam" id="PF13715">
    <property type="entry name" value="CarbopepD_reg_2"/>
    <property type="match status" value="1"/>
</dbReference>
<keyword evidence="6 10" id="KW-0798">TonB box</keyword>
<keyword evidence="8 13" id="KW-0675">Receptor</keyword>
<dbReference type="SUPFAM" id="SSF49464">
    <property type="entry name" value="Carboxypeptidase regulatory domain-like"/>
    <property type="match status" value="1"/>
</dbReference>
<protein>
    <submittedName>
        <fullName evidence="13">TonB-dependent receptor</fullName>
    </submittedName>
</protein>
<accession>A0A8A4TKY4</accession>
<evidence type="ECO:0000313" key="13">
    <source>
        <dbReference type="EMBL" id="QTD49864.1"/>
    </source>
</evidence>
<dbReference type="InterPro" id="IPR037066">
    <property type="entry name" value="Plug_dom_sf"/>
</dbReference>
<evidence type="ECO:0000256" key="9">
    <source>
        <dbReference type="ARBA" id="ARBA00023237"/>
    </source>
</evidence>
<dbReference type="Proteomes" id="UP000663929">
    <property type="component" value="Chromosome"/>
</dbReference>
<sequence>MRNRLRRRGIAILLMWTMGFLHPVALASVPPPPPYLGMKLSEALRDLRGRGLNIIYSSRLVRDEMRVKAEPKATSPRDILVELLAQHRLRVVPGPDDSLLVVRDTRPTSARIDLRGVVVGIDTRKPLAGARIGVAGTDLQADTDELGRFTLTVPDSQSRSLTIALDGYLPYSVAVTPEPDAAPTVFELIPFPVLLEEMVVMPSAYRLLRQEGAPEPLLSNEEINRLPRISDDLYRALGRLPGTAGGDISANFSIRGGEENEVLVVLDGLEIYEPFHLKDLQSIFSIFDSKAIGGVNFLSGGFPAKYGTRMSGVIEMATLEPDERWTTELGVSFLHARLLSSDKFAKGRARWLVSLREGFLDLFRAVESPDSLTNQAEEEFMFSDGQFKFQFSPNDRWHFALNGLGMEDAIRFTEGGLLGSDHLDEDESVALKYQDRYLWLQAEVQATERLNVATLVSTGSIHRDRQGHQLDGLESIFEVRDLRDFDFTGIKQQFEYAIGDRHFLQWGWGVKRFTASYDYASRVYETSPLVVGSGPPMERWTTVALEPEGNQHHAFVSHRMKLWEPVTAEFGLRWDQQTYVPGDPSQVSPRFNLTANLGPGTKMRLGWGHYHQVQGIYELQVEDGIDAFQDEQRAEHRVISLEHAFWRGWFLKLEAYQKLFVDPHFRFENRFNSVALFPESEPDRIRIAPESGEARGIEFFLKSNPQHVLSAWMGYATGRAEDRIDGEYVPRNRDQRHAIQLGFNFRPSRSWSLNVAGSYHSGWPTTQLRAVAERDANGEMRAVPVYGPHNGIRLPSYRRIDLRVTHERPARGGAWTFFLETTNARNRKNVCCLEHEFTVDEQGEVKVRTEEDHWLPLIPSLGVTRRF</sequence>
<dbReference type="InterPro" id="IPR000531">
    <property type="entry name" value="Beta-barrel_TonB"/>
</dbReference>
<dbReference type="KEGG" id="scor:J3U87_30140"/>
<dbReference type="SUPFAM" id="SSF56935">
    <property type="entry name" value="Porins"/>
    <property type="match status" value="1"/>
</dbReference>
<evidence type="ECO:0000256" key="4">
    <source>
        <dbReference type="ARBA" id="ARBA00022692"/>
    </source>
</evidence>
<feature type="domain" description="TonB-dependent receptor plug" evidence="12">
    <location>
        <begin position="219"/>
        <end position="312"/>
    </location>
</feature>
<name>A0A8A4TKY4_SULCO</name>
<reference evidence="13" key="1">
    <citation type="submission" date="2021-03" db="EMBL/GenBank/DDBJ databases">
        <title>Acanthopleuribacteraceae sp. M133.</title>
        <authorList>
            <person name="Wang G."/>
        </authorList>
    </citation>
    <scope>NUCLEOTIDE SEQUENCE</scope>
    <source>
        <strain evidence="13">M133</strain>
    </source>
</reference>
<evidence type="ECO:0000256" key="7">
    <source>
        <dbReference type="ARBA" id="ARBA00023136"/>
    </source>
</evidence>
<evidence type="ECO:0000256" key="2">
    <source>
        <dbReference type="ARBA" id="ARBA00022448"/>
    </source>
</evidence>
<evidence type="ECO:0000259" key="12">
    <source>
        <dbReference type="Pfam" id="PF07715"/>
    </source>
</evidence>
<keyword evidence="3" id="KW-1134">Transmembrane beta strand</keyword>
<evidence type="ECO:0000259" key="11">
    <source>
        <dbReference type="Pfam" id="PF00593"/>
    </source>
</evidence>
<dbReference type="Gene3D" id="2.60.40.1120">
    <property type="entry name" value="Carboxypeptidase-like, regulatory domain"/>
    <property type="match status" value="1"/>
</dbReference>
<dbReference type="InterPro" id="IPR012910">
    <property type="entry name" value="Plug_dom"/>
</dbReference>
<evidence type="ECO:0000256" key="6">
    <source>
        <dbReference type="ARBA" id="ARBA00023077"/>
    </source>
</evidence>
<comment type="similarity">
    <text evidence="10">Belongs to the TonB-dependent receptor family.</text>
</comment>
<dbReference type="InterPro" id="IPR036942">
    <property type="entry name" value="Beta-barrel_TonB_sf"/>
</dbReference>
<evidence type="ECO:0000256" key="8">
    <source>
        <dbReference type="ARBA" id="ARBA00023170"/>
    </source>
</evidence>
<evidence type="ECO:0000313" key="14">
    <source>
        <dbReference type="Proteomes" id="UP000663929"/>
    </source>
</evidence>
<evidence type="ECO:0000256" key="3">
    <source>
        <dbReference type="ARBA" id="ARBA00022452"/>
    </source>
</evidence>
<dbReference type="Pfam" id="PF07715">
    <property type="entry name" value="Plug"/>
    <property type="match status" value="1"/>
</dbReference>
<dbReference type="Pfam" id="PF00593">
    <property type="entry name" value="TonB_dep_Rec_b-barrel"/>
    <property type="match status" value="1"/>
</dbReference>
<keyword evidence="14" id="KW-1185">Reference proteome</keyword>
<proteinExistence type="inferred from homology"/>
<dbReference type="RefSeq" id="WP_237379496.1">
    <property type="nucleotide sequence ID" value="NZ_CP071793.1"/>
</dbReference>
<keyword evidence="2" id="KW-0813">Transport</keyword>
<evidence type="ECO:0000256" key="10">
    <source>
        <dbReference type="RuleBase" id="RU003357"/>
    </source>
</evidence>
<dbReference type="InterPro" id="IPR008969">
    <property type="entry name" value="CarboxyPept-like_regulatory"/>
</dbReference>
<keyword evidence="7 10" id="KW-0472">Membrane</keyword>
<keyword evidence="9" id="KW-0998">Cell outer membrane</keyword>
<organism evidence="13 14">
    <name type="scientific">Sulfidibacter corallicola</name>
    <dbReference type="NCBI Taxonomy" id="2818388"/>
    <lineage>
        <taxon>Bacteria</taxon>
        <taxon>Pseudomonadati</taxon>
        <taxon>Acidobacteriota</taxon>
        <taxon>Holophagae</taxon>
        <taxon>Acanthopleuribacterales</taxon>
        <taxon>Acanthopleuribacteraceae</taxon>
        <taxon>Sulfidibacter</taxon>
    </lineage>
</organism>
<dbReference type="Gene3D" id="2.170.130.10">
    <property type="entry name" value="TonB-dependent receptor, plug domain"/>
    <property type="match status" value="1"/>
</dbReference>
<dbReference type="Gene3D" id="2.40.170.20">
    <property type="entry name" value="TonB-dependent receptor, beta-barrel domain"/>
    <property type="match status" value="1"/>
</dbReference>
<gene>
    <name evidence="13" type="ORF">J3U87_30140</name>
</gene>
<feature type="domain" description="TonB-dependent receptor-like beta-barrel" evidence="11">
    <location>
        <begin position="426"/>
        <end position="820"/>
    </location>
</feature>
<dbReference type="PANTHER" id="PTHR30069:SF29">
    <property type="entry name" value="HEMOGLOBIN AND HEMOGLOBIN-HAPTOGLOBIN-BINDING PROTEIN 1-RELATED"/>
    <property type="match status" value="1"/>
</dbReference>
<keyword evidence="5" id="KW-0732">Signal</keyword>
<dbReference type="InterPro" id="IPR039426">
    <property type="entry name" value="TonB-dep_rcpt-like"/>
</dbReference>